<feature type="compositionally biased region" description="Polar residues" evidence="3">
    <location>
        <begin position="869"/>
        <end position="880"/>
    </location>
</feature>
<dbReference type="AlphaFoldDB" id="A0A9P3LUZ8"/>
<dbReference type="InterPro" id="IPR032675">
    <property type="entry name" value="LRR_dom_sf"/>
</dbReference>
<feature type="region of interest" description="Disordered" evidence="3">
    <location>
        <begin position="143"/>
        <end position="176"/>
    </location>
</feature>
<dbReference type="PROSITE" id="PS51450">
    <property type="entry name" value="LRR"/>
    <property type="match status" value="1"/>
</dbReference>
<dbReference type="EMBL" id="BQFW01000005">
    <property type="protein sequence ID" value="GJJ71200.1"/>
    <property type="molecule type" value="Genomic_DNA"/>
</dbReference>
<dbReference type="Proteomes" id="UP000827284">
    <property type="component" value="Unassembled WGS sequence"/>
</dbReference>
<evidence type="ECO:0000259" key="4">
    <source>
        <dbReference type="Pfam" id="PF23598"/>
    </source>
</evidence>
<feature type="region of interest" description="Disordered" evidence="3">
    <location>
        <begin position="241"/>
        <end position="276"/>
    </location>
</feature>
<feature type="compositionally biased region" description="Low complexity" evidence="3">
    <location>
        <begin position="821"/>
        <end position="853"/>
    </location>
</feature>
<dbReference type="InterPro" id="IPR055414">
    <property type="entry name" value="LRR_R13L4/SHOC2-like"/>
</dbReference>
<feature type="compositionally biased region" description="Polar residues" evidence="3">
    <location>
        <begin position="810"/>
        <end position="820"/>
    </location>
</feature>
<name>A0A9P3LUZ8_9FUNG</name>
<organism evidence="5 6">
    <name type="scientific">Entomortierella parvispora</name>
    <dbReference type="NCBI Taxonomy" id="205924"/>
    <lineage>
        <taxon>Eukaryota</taxon>
        <taxon>Fungi</taxon>
        <taxon>Fungi incertae sedis</taxon>
        <taxon>Mucoromycota</taxon>
        <taxon>Mortierellomycotina</taxon>
        <taxon>Mortierellomycetes</taxon>
        <taxon>Mortierellales</taxon>
        <taxon>Mortierellaceae</taxon>
        <taxon>Entomortierella</taxon>
    </lineage>
</organism>
<keyword evidence="2" id="KW-0677">Repeat</keyword>
<proteinExistence type="predicted"/>
<evidence type="ECO:0000313" key="5">
    <source>
        <dbReference type="EMBL" id="GJJ71200.1"/>
    </source>
</evidence>
<dbReference type="SMART" id="SM00369">
    <property type="entry name" value="LRR_TYP"/>
    <property type="match status" value="4"/>
</dbReference>
<protein>
    <recommendedName>
        <fullName evidence="4">Disease resistance R13L4/SHOC-2-like LRR domain-containing protein</fullName>
    </recommendedName>
</protein>
<accession>A0A9P3LUZ8</accession>
<feature type="compositionally biased region" description="Polar residues" evidence="3">
    <location>
        <begin position="946"/>
        <end position="955"/>
    </location>
</feature>
<dbReference type="Pfam" id="PF23598">
    <property type="entry name" value="LRR_14"/>
    <property type="match status" value="1"/>
</dbReference>
<gene>
    <name evidence="5" type="ORF">EMPS_03550</name>
</gene>
<reference evidence="5" key="1">
    <citation type="submission" date="2021-11" db="EMBL/GenBank/DDBJ databases">
        <authorList>
            <person name="Herlambang A."/>
            <person name="Guo Y."/>
            <person name="Takashima Y."/>
            <person name="Nishizawa T."/>
        </authorList>
    </citation>
    <scope>NUCLEOTIDE SEQUENCE</scope>
    <source>
        <strain evidence="5">E1425</strain>
    </source>
</reference>
<dbReference type="PANTHER" id="PTHR48051">
    <property type="match status" value="1"/>
</dbReference>
<dbReference type="Gene3D" id="3.80.10.10">
    <property type="entry name" value="Ribonuclease Inhibitor"/>
    <property type="match status" value="1"/>
</dbReference>
<feature type="compositionally biased region" description="Low complexity" evidence="3">
    <location>
        <begin position="78"/>
        <end position="104"/>
    </location>
</feature>
<feature type="compositionally biased region" description="Low complexity" evidence="3">
    <location>
        <begin position="253"/>
        <end position="276"/>
    </location>
</feature>
<reference evidence="5" key="2">
    <citation type="journal article" date="2022" name="Microbiol. Resour. Announc.">
        <title>Whole-Genome Sequence of Entomortierella parvispora E1425, a Mucoromycotan Fungus Associated with Burkholderiaceae-Related Endosymbiotic Bacteria.</title>
        <authorList>
            <person name="Herlambang A."/>
            <person name="Guo Y."/>
            <person name="Takashima Y."/>
            <person name="Narisawa K."/>
            <person name="Ohta H."/>
            <person name="Nishizawa T."/>
        </authorList>
    </citation>
    <scope>NUCLEOTIDE SEQUENCE</scope>
    <source>
        <strain evidence="5">E1425</strain>
    </source>
</reference>
<feature type="region of interest" description="Disordered" evidence="3">
    <location>
        <begin position="344"/>
        <end position="383"/>
    </location>
</feature>
<feature type="region of interest" description="Disordered" evidence="3">
    <location>
        <begin position="797"/>
        <end position="962"/>
    </location>
</feature>
<evidence type="ECO:0000256" key="2">
    <source>
        <dbReference type="ARBA" id="ARBA00022737"/>
    </source>
</evidence>
<feature type="compositionally biased region" description="Acidic residues" evidence="3">
    <location>
        <begin position="497"/>
        <end position="512"/>
    </location>
</feature>
<evidence type="ECO:0000256" key="1">
    <source>
        <dbReference type="ARBA" id="ARBA00022614"/>
    </source>
</evidence>
<evidence type="ECO:0000256" key="3">
    <source>
        <dbReference type="SAM" id="MobiDB-lite"/>
    </source>
</evidence>
<dbReference type="InterPro" id="IPR001611">
    <property type="entry name" value="Leu-rich_rpt"/>
</dbReference>
<evidence type="ECO:0000313" key="6">
    <source>
        <dbReference type="Proteomes" id="UP000827284"/>
    </source>
</evidence>
<dbReference type="InterPro" id="IPR050216">
    <property type="entry name" value="LRR_domain-containing"/>
</dbReference>
<feature type="domain" description="Disease resistance R13L4/SHOC-2-like LRR" evidence="4">
    <location>
        <begin position="573"/>
        <end position="642"/>
    </location>
</feature>
<dbReference type="PRINTS" id="PR00019">
    <property type="entry name" value="LEURICHRPT"/>
</dbReference>
<sequence>MGATVSRDHAKLPFGYTHARKDHACSTSTTASGSRRRLASRLLRTSDTTSVTPFPIQDGSASVASIPEMVLVLPPSIQQQQQQTGGAEAGPQQQQQQQQQQLHAQTHYALPPPLPQATIVKQAQTMTQNSEMVPYSGTGAAAVAANPSPASRNPSDNSCPGASGASSSSPALLPIQHTPTNADVFSRSQSDSQGCCSCSSCCCSGDSASLTALDHASALCHHNYRSVNKNIAAGTIEPPVGEQQQEHQVTENTTAPGSTTCSTPTSSAAASTPSTTEPLAVDLGSCSAVALTSSNLHHAHTSSYSIAASTCSESHGYNSVNASRGNSSATTATMATTFSFASLSSSSLSPSSRYDPEPFSSIHQKSKKSPLAPSRSQHQLHRTQEEMDNDMDIISALGIADLPYGRGMHDYFTIGNGSSILARSSPASSPPAALPYPHLPHHASHHHVSTMKLDSTLRVPEHQEDSETQVTTAIVPKRALTYELGTHHSSHRNDYDYGLDEDEDEDDMDEGDMGAQQRKKPSPPSILDEDMEPLSPFPFSDLPSLTNIGLCTRGIVKLSSNIKLLSSATCVQICCNDLVQIPVEIGFLRNLTLLDLSKNKLTSLPESIINLAKLVDLKLSNNELVSLPDGIGGLTKLAVLAVDSNRLESLPSQIGNLKGLVHLDLSNNPLTVLPAEVGKLQYLRRLFLDRCPLVEEFVHSPLHSPPTLLELAARVLVRHDLNVPAIVPQHLKTYIKSARRCTFCDGPYFDSWVKRGKMIDKNDMFIPLEYTLCQPHWNTELERVKLLFCKRPITSPSPWIPPPPPQSSTRTLGSGKNNTHPPALTTSSGPLSSSSPPSSNATSNINNSSNITTVNATPRPNRGSRKNTVDSNGEQQSSPRNRPLSVIGNRLSMLLRRQSSRSESRSPSTPPTRERTQSALLRSPNRASWIPSFSSASQENSEDVATGTTATSRPNSRPAGISVRNATSQLLERTGLRTRNNRPLSLGSAMMESSPAILTSAAYSSPLSTTVPITAGSVALHPTLPSASPSSSPADAI</sequence>
<feature type="compositionally biased region" description="Low complexity" evidence="3">
    <location>
        <begin position="143"/>
        <end position="174"/>
    </location>
</feature>
<dbReference type="PANTHER" id="PTHR48051:SF54">
    <property type="entry name" value="LEUCINE-RICH REPEAT-CONTAINING PROTEIN"/>
    <property type="match status" value="1"/>
</dbReference>
<dbReference type="SUPFAM" id="SSF52058">
    <property type="entry name" value="L domain-like"/>
    <property type="match status" value="1"/>
</dbReference>
<dbReference type="SMART" id="SM00364">
    <property type="entry name" value="LRR_BAC"/>
    <property type="match status" value="4"/>
</dbReference>
<dbReference type="GO" id="GO:0005737">
    <property type="term" value="C:cytoplasm"/>
    <property type="evidence" value="ECO:0007669"/>
    <property type="project" value="TreeGrafter"/>
</dbReference>
<keyword evidence="6" id="KW-1185">Reference proteome</keyword>
<dbReference type="Pfam" id="PF00560">
    <property type="entry name" value="LRR_1"/>
    <property type="match status" value="1"/>
</dbReference>
<keyword evidence="1" id="KW-0433">Leucine-rich repeat</keyword>
<dbReference type="OrthoDB" id="660555at2759"/>
<comment type="caution">
    <text evidence="5">The sequence shown here is derived from an EMBL/GenBank/DDBJ whole genome shotgun (WGS) entry which is preliminary data.</text>
</comment>
<feature type="region of interest" description="Disordered" evidence="3">
    <location>
        <begin position="76"/>
        <end position="104"/>
    </location>
</feature>
<feature type="region of interest" description="Disordered" evidence="3">
    <location>
        <begin position="491"/>
        <end position="533"/>
    </location>
</feature>
<dbReference type="InterPro" id="IPR003591">
    <property type="entry name" value="Leu-rich_rpt_typical-subtyp"/>
</dbReference>